<dbReference type="RefSeq" id="WP_162319393.1">
    <property type="nucleotide sequence ID" value="NZ_JAHQXF010000004.1"/>
</dbReference>
<dbReference type="PANTHER" id="PTHR43172">
    <property type="entry name" value="ADENYLOSUCCINATE LYASE"/>
    <property type="match status" value="1"/>
</dbReference>
<keyword evidence="3" id="KW-0658">Purine biosynthesis</keyword>
<comment type="pathway">
    <text evidence="2">Purine metabolism; AMP biosynthesis via de novo pathway; AMP from IMP: step 2/2.</text>
</comment>
<evidence type="ECO:0000313" key="10">
    <source>
        <dbReference type="Proteomes" id="UP000766550"/>
    </source>
</evidence>
<name>A0A8J7Y8L6_9EURY</name>
<dbReference type="PRINTS" id="PR00149">
    <property type="entry name" value="FUMRATELYASE"/>
</dbReference>
<organism evidence="9 10">
    <name type="scientific">Haloarcula limicola</name>
    <dbReference type="NCBI Taxonomy" id="1429915"/>
    <lineage>
        <taxon>Archaea</taxon>
        <taxon>Methanobacteriati</taxon>
        <taxon>Methanobacteriota</taxon>
        <taxon>Stenosarchaea group</taxon>
        <taxon>Halobacteria</taxon>
        <taxon>Halobacteriales</taxon>
        <taxon>Haloarculaceae</taxon>
        <taxon>Haloarcula</taxon>
    </lineage>
</organism>
<dbReference type="GO" id="GO:0004018">
    <property type="term" value="F:N6-(1,2-dicarboxyethyl)AMP AMP-lyase (fumarate-forming) activity"/>
    <property type="evidence" value="ECO:0007669"/>
    <property type="project" value="TreeGrafter"/>
</dbReference>
<evidence type="ECO:0000256" key="1">
    <source>
        <dbReference type="ARBA" id="ARBA00004706"/>
    </source>
</evidence>
<dbReference type="InterPro" id="IPR022761">
    <property type="entry name" value="Fumarate_lyase_N"/>
</dbReference>
<dbReference type="Pfam" id="PF00206">
    <property type="entry name" value="Lyase_1"/>
    <property type="match status" value="1"/>
</dbReference>
<feature type="domain" description="Adenylosuccinate lyase C-terminal" evidence="8">
    <location>
        <begin position="363"/>
        <end position="442"/>
    </location>
</feature>
<evidence type="ECO:0000259" key="8">
    <source>
        <dbReference type="SMART" id="SM00998"/>
    </source>
</evidence>
<protein>
    <submittedName>
        <fullName evidence="9">Adenylosuccinate lyase family protein</fullName>
    </submittedName>
</protein>
<dbReference type="AlphaFoldDB" id="A0A8J7Y8L6"/>
<comment type="catalytic activity">
    <reaction evidence="5">
        <text>(2S)-2-[5-amino-1-(5-phospho-beta-D-ribosyl)imidazole-4-carboxamido]succinate = 5-amino-1-(5-phospho-beta-D-ribosyl)imidazole-4-carboxamide + fumarate</text>
        <dbReference type="Rhea" id="RHEA:23920"/>
        <dbReference type="ChEBI" id="CHEBI:29806"/>
        <dbReference type="ChEBI" id="CHEBI:58443"/>
        <dbReference type="ChEBI" id="CHEBI:58475"/>
        <dbReference type="EC" id="4.3.2.2"/>
    </reaction>
    <physiologicalReaction direction="left-to-right" evidence="5">
        <dbReference type="Rhea" id="RHEA:23921"/>
    </physiologicalReaction>
</comment>
<evidence type="ECO:0000256" key="3">
    <source>
        <dbReference type="ARBA" id="ARBA00022755"/>
    </source>
</evidence>
<dbReference type="Gene3D" id="1.10.40.30">
    <property type="entry name" value="Fumarase/aspartase (C-terminal domain)"/>
    <property type="match status" value="1"/>
</dbReference>
<evidence type="ECO:0000256" key="4">
    <source>
        <dbReference type="ARBA" id="ARBA00023239"/>
    </source>
</evidence>
<dbReference type="InterPro" id="IPR000362">
    <property type="entry name" value="Fumarate_lyase_fam"/>
</dbReference>
<gene>
    <name evidence="9" type="ORF">KTS45_18910</name>
</gene>
<evidence type="ECO:0000256" key="5">
    <source>
        <dbReference type="ARBA" id="ARBA00024477"/>
    </source>
</evidence>
<evidence type="ECO:0000256" key="2">
    <source>
        <dbReference type="ARBA" id="ARBA00004734"/>
    </source>
</evidence>
<dbReference type="InterPro" id="IPR019468">
    <property type="entry name" value="AdenyloSucc_lyase_C"/>
</dbReference>
<proteinExistence type="predicted"/>
<keyword evidence="4 9" id="KW-0456">Lyase</keyword>
<evidence type="ECO:0000313" key="9">
    <source>
        <dbReference type="EMBL" id="MBV0926282.1"/>
    </source>
</evidence>
<evidence type="ECO:0000256" key="6">
    <source>
        <dbReference type="ARBA" id="ARBA00025012"/>
    </source>
</evidence>
<dbReference type="SUPFAM" id="SSF48557">
    <property type="entry name" value="L-aspartase-like"/>
    <property type="match status" value="1"/>
</dbReference>
<comment type="catalytic activity">
    <reaction evidence="7">
        <text>N(6)-(1,2-dicarboxyethyl)-AMP = fumarate + AMP</text>
        <dbReference type="Rhea" id="RHEA:16853"/>
        <dbReference type="ChEBI" id="CHEBI:29806"/>
        <dbReference type="ChEBI" id="CHEBI:57567"/>
        <dbReference type="ChEBI" id="CHEBI:456215"/>
        <dbReference type="EC" id="4.3.2.2"/>
    </reaction>
    <physiologicalReaction direction="left-to-right" evidence="7">
        <dbReference type="Rhea" id="RHEA:16854"/>
    </physiologicalReaction>
</comment>
<comment type="caution">
    <text evidence="9">The sequence shown here is derived from an EMBL/GenBank/DDBJ whole genome shotgun (WGS) entry which is preliminary data.</text>
</comment>
<dbReference type="SMART" id="SM00998">
    <property type="entry name" value="ADSL_C"/>
    <property type="match status" value="1"/>
</dbReference>
<accession>A0A8J7Y8L6</accession>
<dbReference type="EMBL" id="JAHQXF010000004">
    <property type="protein sequence ID" value="MBV0926282.1"/>
    <property type="molecule type" value="Genomic_DNA"/>
</dbReference>
<comment type="pathway">
    <text evidence="1">Purine metabolism; IMP biosynthesis via de novo pathway; 5-amino-1-(5-phospho-D-ribosyl)imidazole-4-carboxamide from 5-amino-1-(5-phospho-D-ribosyl)imidazole-4-carboxylate: step 2/2.</text>
</comment>
<dbReference type="Pfam" id="PF10397">
    <property type="entry name" value="ADSL_C"/>
    <property type="match status" value="1"/>
</dbReference>
<dbReference type="Gene3D" id="1.20.200.10">
    <property type="entry name" value="Fumarase/aspartase (Central domain)"/>
    <property type="match status" value="1"/>
</dbReference>
<reference evidence="9 10" key="1">
    <citation type="submission" date="2021-06" db="EMBL/GenBank/DDBJ databases">
        <title>New haloarchaea isolates fom saline soil.</title>
        <authorList>
            <person name="Duran-Viseras A."/>
            <person name="Sanchez-Porro C.S."/>
            <person name="Ventosa A."/>
        </authorList>
    </citation>
    <scope>NUCLEOTIDE SEQUENCE [LARGE SCALE GENOMIC DNA]</scope>
    <source>
        <strain evidence="9 10">JCM 183640</strain>
    </source>
</reference>
<dbReference type="GO" id="GO:0005829">
    <property type="term" value="C:cytosol"/>
    <property type="evidence" value="ECO:0007669"/>
    <property type="project" value="TreeGrafter"/>
</dbReference>
<dbReference type="PANTHER" id="PTHR43172:SF1">
    <property type="entry name" value="ADENYLOSUCCINATE LYASE"/>
    <property type="match status" value="1"/>
</dbReference>
<dbReference type="CDD" id="cd01597">
    <property type="entry name" value="pCLME"/>
    <property type="match status" value="1"/>
</dbReference>
<comment type="function">
    <text evidence="6">Catalyzes two reactions in de novo purine nucleotide biosynthesis. Catalyzes the breakdown of 5-aminoimidazole- (N-succinylocarboxamide) ribotide (SAICAR or 2-[5-amino-1-(5-phospho-beta-D-ribosyl)imidazole-4-carboxamido]succinate) to 5-aminoimidazole-4-carboxamide ribotide (AICAR or 5-amino-1-(5-phospho-beta-D-ribosyl)imidazole-4-carboxamide) and fumarate, and of adenylosuccinate (ADS or N(6)-(1,2-dicarboxyethyl)-AMP) to adenosine monophosphate (AMP) and fumarate.</text>
</comment>
<keyword evidence="10" id="KW-1185">Reference proteome</keyword>
<sequence length="452" mass="49942">MNPLLGGVLFRDTFSTSEMRNIFHEEAFITKFLEVEAALARAEAKHGIVPADCAEAITEKASLNHLDLEQVAANVAEIGLFSMSIIEAWKEDLGAAGEYVHWGASTQDISDTIIVLQLQEAYECIIRDALSIRDQLVELAGTYRDVPMVGRTQFMNGPPITFGHKAATWVDEIDRHICRLDNLAERLFVVHLSGASGTLSAIEDNGVQIVDSFADELGLNAPRTSWTATRDRFAELLNVFAMIAGLLSRMSREILFLNRPEIDELDETIPGNTLGSSTNPHKQNPVFSQLNVGLARLVRSHADTMNELMEPMGDRDRSAWYAEFAIIPTSCCYLGRMLKNTKENLSGLEIHQDTMEQNLQEAGSLVMSEAIMIALAEHVGRQTAHSVVHDNAMQAIETGRDLRDCLLADDRVTEHLSENRIESLTDPTAYTGLSEVLVDSVLESLNSRSSNS</sequence>
<dbReference type="GO" id="GO:0044208">
    <property type="term" value="P:'de novo' AMP biosynthetic process"/>
    <property type="evidence" value="ECO:0007669"/>
    <property type="project" value="TreeGrafter"/>
</dbReference>
<dbReference type="Proteomes" id="UP000766550">
    <property type="component" value="Unassembled WGS sequence"/>
</dbReference>
<dbReference type="PRINTS" id="PR00145">
    <property type="entry name" value="ARGSUCLYASE"/>
</dbReference>
<dbReference type="GO" id="GO:0070626">
    <property type="term" value="F:(S)-2-(5-amino-1-(5-phospho-D-ribosyl)imidazole-4-carboxamido) succinate lyase (fumarate-forming) activity"/>
    <property type="evidence" value="ECO:0007669"/>
    <property type="project" value="TreeGrafter"/>
</dbReference>
<dbReference type="InterPro" id="IPR008948">
    <property type="entry name" value="L-Aspartase-like"/>
</dbReference>
<evidence type="ECO:0000256" key="7">
    <source>
        <dbReference type="ARBA" id="ARBA00049115"/>
    </source>
</evidence>
<dbReference type="OrthoDB" id="7033at2157"/>